<dbReference type="Pfam" id="PF01230">
    <property type="entry name" value="HIT"/>
    <property type="match status" value="1"/>
</dbReference>
<reference evidence="5" key="1">
    <citation type="journal article" date="2013" name="J. Plant Res.">
        <title>Effect of fungi and light on seed germination of three Opuntia species from semiarid lands of central Mexico.</title>
        <authorList>
            <person name="Delgado-Sanchez P."/>
            <person name="Jimenez-Bremont J.F."/>
            <person name="Guerrero-Gonzalez Mde L."/>
            <person name="Flores J."/>
        </authorList>
    </citation>
    <scope>NUCLEOTIDE SEQUENCE</scope>
    <source>
        <tissue evidence="5">Cladode</tissue>
    </source>
</reference>
<feature type="active site" description="Tele-AMP-histidine intermediate" evidence="1">
    <location>
        <position position="154"/>
    </location>
</feature>
<feature type="domain" description="HIT" evidence="4">
    <location>
        <begin position="60"/>
        <end position="167"/>
    </location>
</feature>
<evidence type="ECO:0000256" key="3">
    <source>
        <dbReference type="PROSITE-ProRule" id="PRU00464"/>
    </source>
</evidence>
<evidence type="ECO:0000313" key="5">
    <source>
        <dbReference type="EMBL" id="MBA4620945.1"/>
    </source>
</evidence>
<evidence type="ECO:0000256" key="2">
    <source>
        <dbReference type="PIRSR" id="PIRSR601310-3"/>
    </source>
</evidence>
<dbReference type="PROSITE" id="PS51084">
    <property type="entry name" value="HIT_2"/>
    <property type="match status" value="1"/>
</dbReference>
<reference evidence="5" key="2">
    <citation type="submission" date="2020-07" db="EMBL/GenBank/DDBJ databases">
        <authorList>
            <person name="Vera ALvarez R."/>
            <person name="Arias-Moreno D.M."/>
            <person name="Jimenez-Jacinto V."/>
            <person name="Jimenez-Bremont J.F."/>
            <person name="Swaminathan K."/>
            <person name="Moose S.P."/>
            <person name="Guerrero-Gonzalez M.L."/>
            <person name="Marino-Ramirez L."/>
            <person name="Landsman D."/>
            <person name="Rodriguez-Kessler M."/>
            <person name="Delgado-Sanchez P."/>
        </authorList>
    </citation>
    <scope>NUCLEOTIDE SEQUENCE</scope>
    <source>
        <tissue evidence="5">Cladode</tissue>
    </source>
</reference>
<dbReference type="PRINTS" id="PR00332">
    <property type="entry name" value="HISTRIAD"/>
</dbReference>
<dbReference type="Gene3D" id="3.30.428.10">
    <property type="entry name" value="HIT-like"/>
    <property type="match status" value="1"/>
</dbReference>
<proteinExistence type="predicted"/>
<accession>A0A7C9CQ77</accession>
<protein>
    <submittedName>
        <fullName evidence="5">Adenylylsulfatase</fullName>
        <ecNumber evidence="5">3.6.2.1</ecNumber>
    </submittedName>
</protein>
<dbReference type="PANTHER" id="PTHR47670:SF1">
    <property type="entry name" value="ADENYLYLSULFATASE HINT3"/>
    <property type="match status" value="1"/>
</dbReference>
<keyword evidence="5" id="KW-0378">Hydrolase</keyword>
<dbReference type="GO" id="GO:0047627">
    <property type="term" value="F:adenylylsulfatase activity"/>
    <property type="evidence" value="ECO:0007669"/>
    <property type="project" value="UniProtKB-EC"/>
</dbReference>
<dbReference type="EMBL" id="GISG01032417">
    <property type="protein sequence ID" value="MBA4620945.1"/>
    <property type="molecule type" value="Transcribed_RNA"/>
</dbReference>
<organism evidence="5">
    <name type="scientific">Opuntia streptacantha</name>
    <name type="common">Prickly pear cactus</name>
    <name type="synonym">Opuntia cardona</name>
    <dbReference type="NCBI Taxonomy" id="393608"/>
    <lineage>
        <taxon>Eukaryota</taxon>
        <taxon>Viridiplantae</taxon>
        <taxon>Streptophyta</taxon>
        <taxon>Embryophyta</taxon>
        <taxon>Tracheophyta</taxon>
        <taxon>Spermatophyta</taxon>
        <taxon>Magnoliopsida</taxon>
        <taxon>eudicotyledons</taxon>
        <taxon>Gunneridae</taxon>
        <taxon>Pentapetalae</taxon>
        <taxon>Caryophyllales</taxon>
        <taxon>Cactineae</taxon>
        <taxon>Cactaceae</taxon>
        <taxon>Opuntioideae</taxon>
        <taxon>Opuntia</taxon>
    </lineage>
</organism>
<dbReference type="AlphaFoldDB" id="A0A7C9CQ77"/>
<feature type="short sequence motif" description="Histidine triad motif" evidence="2 3">
    <location>
        <begin position="152"/>
        <end position="156"/>
    </location>
</feature>
<dbReference type="GO" id="GO:0006790">
    <property type="term" value="P:sulfur compound metabolic process"/>
    <property type="evidence" value="ECO:0007669"/>
    <property type="project" value="TreeGrafter"/>
</dbReference>
<dbReference type="PANTHER" id="PTHR47670">
    <property type="entry name" value="ADENYLYLSULFATASE HINT3"/>
    <property type="match status" value="1"/>
</dbReference>
<dbReference type="SUPFAM" id="SSF54197">
    <property type="entry name" value="HIT-like"/>
    <property type="match status" value="1"/>
</dbReference>
<sequence length="216" mass="23816">MDMEAHRRRLAVLSSHLRPPLIHLSNSQSVSASNCSSQSRDDELKTPKLKRNAALREDCVFCQIIRGQSPAFKIYEDDTCLCILDINPLSLGHSLLIPKFHFCALDATPPSVIAAMCSKIPIISDAIKKATECDSFNLLVNNGAAAGQVIFHTHIHIIPRKASDRLWASESLRRLSLKLDEEASQLAESIRQHLCIASKGEDFKGQGSNLAGDFQD</sequence>
<dbReference type="InterPro" id="IPR019808">
    <property type="entry name" value="Histidine_triad_CS"/>
</dbReference>
<evidence type="ECO:0000256" key="1">
    <source>
        <dbReference type="PIRSR" id="PIRSR601310-1"/>
    </source>
</evidence>
<dbReference type="InterPro" id="IPR036265">
    <property type="entry name" value="HIT-like_sf"/>
</dbReference>
<dbReference type="InterPro" id="IPR039384">
    <property type="entry name" value="HINT"/>
</dbReference>
<dbReference type="PROSITE" id="PS00892">
    <property type="entry name" value="HIT_1"/>
    <property type="match status" value="1"/>
</dbReference>
<evidence type="ECO:0000259" key="4">
    <source>
        <dbReference type="PROSITE" id="PS51084"/>
    </source>
</evidence>
<dbReference type="EC" id="3.6.2.1" evidence="5"/>
<dbReference type="InterPro" id="IPR011146">
    <property type="entry name" value="HIT-like"/>
</dbReference>
<dbReference type="GO" id="GO:0009150">
    <property type="term" value="P:purine ribonucleotide metabolic process"/>
    <property type="evidence" value="ECO:0007669"/>
    <property type="project" value="TreeGrafter"/>
</dbReference>
<dbReference type="CDD" id="cd01277">
    <property type="entry name" value="HINT_subgroup"/>
    <property type="match status" value="1"/>
</dbReference>
<dbReference type="InterPro" id="IPR001310">
    <property type="entry name" value="Histidine_triad_HIT"/>
</dbReference>
<name>A0A7C9CQ77_OPUST</name>